<accession>A0AAU9XSG9</accession>
<evidence type="ECO:0000313" key="2">
    <source>
        <dbReference type="EMBL" id="CAH3156470.1"/>
    </source>
</evidence>
<feature type="region of interest" description="Disordered" evidence="1">
    <location>
        <begin position="188"/>
        <end position="220"/>
    </location>
</feature>
<feature type="compositionally biased region" description="Basic and acidic residues" evidence="1">
    <location>
        <begin position="145"/>
        <end position="161"/>
    </location>
</feature>
<dbReference type="EMBL" id="CALNXJ010000061">
    <property type="protein sequence ID" value="CAH3156470.1"/>
    <property type="molecule type" value="Genomic_DNA"/>
</dbReference>
<feature type="compositionally biased region" description="Basic residues" evidence="1">
    <location>
        <begin position="194"/>
        <end position="207"/>
    </location>
</feature>
<organism evidence="2 3">
    <name type="scientific">Pocillopora meandrina</name>
    <dbReference type="NCBI Taxonomy" id="46732"/>
    <lineage>
        <taxon>Eukaryota</taxon>
        <taxon>Metazoa</taxon>
        <taxon>Cnidaria</taxon>
        <taxon>Anthozoa</taxon>
        <taxon>Hexacorallia</taxon>
        <taxon>Scleractinia</taxon>
        <taxon>Astrocoeniina</taxon>
        <taxon>Pocilloporidae</taxon>
        <taxon>Pocillopora</taxon>
    </lineage>
</organism>
<reference evidence="2 3" key="1">
    <citation type="submission" date="2022-05" db="EMBL/GenBank/DDBJ databases">
        <authorList>
            <consortium name="Genoscope - CEA"/>
            <person name="William W."/>
        </authorList>
    </citation>
    <scope>NUCLEOTIDE SEQUENCE [LARGE SCALE GENOMIC DNA]</scope>
</reference>
<proteinExistence type="predicted"/>
<comment type="caution">
    <text evidence="2">The sequence shown here is derived from an EMBL/GenBank/DDBJ whole genome shotgun (WGS) entry which is preliminary data.</text>
</comment>
<evidence type="ECO:0000256" key="1">
    <source>
        <dbReference type="SAM" id="MobiDB-lite"/>
    </source>
</evidence>
<feature type="region of interest" description="Disordered" evidence="1">
    <location>
        <begin position="142"/>
        <end position="161"/>
    </location>
</feature>
<dbReference type="Proteomes" id="UP001159428">
    <property type="component" value="Unassembled WGS sequence"/>
</dbReference>
<protein>
    <submittedName>
        <fullName evidence="2">Uncharacterized protein</fullName>
    </submittedName>
</protein>
<dbReference type="AlphaFoldDB" id="A0AAU9XSG9"/>
<gene>
    <name evidence="2" type="ORF">PMEA_00029487</name>
</gene>
<name>A0AAU9XSG9_9CNID</name>
<keyword evidence="3" id="KW-1185">Reference proteome</keyword>
<sequence>MRHYRTIDEKFHNWRSKTEKEAYLTAFSSMNWNEGKVISKEGKEDHSDEGLTLETSAFLPFTVANLRFQPSFKFCRGARKGPLTELNTNVKRQCQREPKVTKRKLKSIGEAIYATYNEKCQENFQKSLSDILVLVPEAGLQKKPSPAEKKKMKRNEQRQTKKELETKMTVLFTLAFISITVQDKSKEWPCPLKPLKRPRREQKRPHQRSGNDPTQLHLLT</sequence>
<evidence type="ECO:0000313" key="3">
    <source>
        <dbReference type="Proteomes" id="UP001159428"/>
    </source>
</evidence>